<evidence type="ECO:0000313" key="1">
    <source>
        <dbReference type="EMBL" id="SDJ57932.1"/>
    </source>
</evidence>
<dbReference type="AlphaFoldDB" id="A0A1G8UVN3"/>
<dbReference type="OrthoDB" id="189973at2157"/>
<dbReference type="Proteomes" id="UP000198856">
    <property type="component" value="Unassembled WGS sequence"/>
</dbReference>
<reference evidence="1 2" key="1">
    <citation type="submission" date="2016-10" db="EMBL/GenBank/DDBJ databases">
        <authorList>
            <person name="de Groot N.N."/>
        </authorList>
    </citation>
    <scope>NUCLEOTIDE SEQUENCE [LARGE SCALE GENOMIC DNA]</scope>
    <source>
        <strain evidence="1 2">IBRC-M10015</strain>
    </source>
</reference>
<protein>
    <recommendedName>
        <fullName evidence="3">FaeA-like protein</fullName>
    </recommendedName>
</protein>
<dbReference type="STRING" id="890420.SAMN05216226_105156"/>
<dbReference type="EMBL" id="FNFC01000005">
    <property type="protein sequence ID" value="SDJ57932.1"/>
    <property type="molecule type" value="Genomic_DNA"/>
</dbReference>
<accession>A0A1G8UVN3</accession>
<organism evidence="1 2">
    <name type="scientific">Halovenus aranensis</name>
    <dbReference type="NCBI Taxonomy" id="890420"/>
    <lineage>
        <taxon>Archaea</taxon>
        <taxon>Methanobacteriati</taxon>
        <taxon>Methanobacteriota</taxon>
        <taxon>Stenosarchaea group</taxon>
        <taxon>Halobacteria</taxon>
        <taxon>Halobacteriales</taxon>
        <taxon>Haloarculaceae</taxon>
        <taxon>Halovenus</taxon>
    </lineage>
</organism>
<evidence type="ECO:0008006" key="3">
    <source>
        <dbReference type="Google" id="ProtNLM"/>
    </source>
</evidence>
<proteinExistence type="predicted"/>
<evidence type="ECO:0000313" key="2">
    <source>
        <dbReference type="Proteomes" id="UP000198856"/>
    </source>
</evidence>
<sequence length="86" mass="9743">MGEDSKPGPTPRVSDDEIIDLFRDTDDPVLSTAEVAEQVPLKRRATYNRLRSLADEGRLESKQIGGRNTVWWLAESEKLQPQSFVE</sequence>
<dbReference type="RefSeq" id="WP_092701056.1">
    <property type="nucleotide sequence ID" value="NZ_FNFC01000005.1"/>
</dbReference>
<keyword evidence="2" id="KW-1185">Reference proteome</keyword>
<gene>
    <name evidence="1" type="ORF">SAMN05216226_105156</name>
</gene>
<name>A0A1G8UVN3_9EURY</name>